<gene>
    <name evidence="1" type="ORF">ZOD2009_12712</name>
</gene>
<protein>
    <submittedName>
        <fullName evidence="1">Uncharacterized protein</fullName>
    </submittedName>
</protein>
<evidence type="ECO:0000313" key="1">
    <source>
        <dbReference type="EMBL" id="EFW91715.1"/>
    </source>
</evidence>
<dbReference type="STRING" id="797209.GCA_000376445_00848"/>
<accession>E7QUQ8</accession>
<proteinExistence type="predicted"/>
<dbReference type="AlphaFoldDB" id="E7QUQ8"/>
<dbReference type="RefSeq" id="WP_007980358.1">
    <property type="nucleotide sequence ID" value="NZ_AEMG01000012.1"/>
</dbReference>
<dbReference type="EMBL" id="AEMG01000012">
    <property type="protein sequence ID" value="EFW91715.1"/>
    <property type="molecule type" value="Genomic_DNA"/>
</dbReference>
<dbReference type="PATRIC" id="fig|797209.4.peg.2499"/>
<sequence length="43" mass="4601">MNSDSDALEKVDELESNGHAQKIPAMTLQELFIGIGASDLPKS</sequence>
<dbReference type="Proteomes" id="UP000003751">
    <property type="component" value="Unassembled WGS sequence"/>
</dbReference>
<comment type="caution">
    <text evidence="1">The sequence shown here is derived from an EMBL/GenBank/DDBJ whole genome shotgun (WGS) entry which is preliminary data.</text>
</comment>
<organism evidence="1 2">
    <name type="scientific">Haladaptatus paucihalophilus DX253</name>
    <dbReference type="NCBI Taxonomy" id="797209"/>
    <lineage>
        <taxon>Archaea</taxon>
        <taxon>Methanobacteriati</taxon>
        <taxon>Methanobacteriota</taxon>
        <taxon>Stenosarchaea group</taxon>
        <taxon>Halobacteria</taxon>
        <taxon>Halobacteriales</taxon>
        <taxon>Haladaptataceae</taxon>
        <taxon>Haladaptatus</taxon>
    </lineage>
</organism>
<evidence type="ECO:0000313" key="2">
    <source>
        <dbReference type="Proteomes" id="UP000003751"/>
    </source>
</evidence>
<reference evidence="1 2" key="1">
    <citation type="journal article" date="2014" name="ISME J.">
        <title>Trehalose/2-sulfotrehalose biosynthesis and glycine-betaine uptake are widely spread mechanisms for osmoadaptation in the Halobacteriales.</title>
        <authorList>
            <person name="Youssef N.H."/>
            <person name="Savage-Ashlock K.N."/>
            <person name="McCully A.L."/>
            <person name="Luedtke B."/>
            <person name="Shaw E.I."/>
            <person name="Hoff W.D."/>
            <person name="Elshahed M.S."/>
        </authorList>
    </citation>
    <scope>NUCLEOTIDE SEQUENCE [LARGE SCALE GENOMIC DNA]</scope>
    <source>
        <strain evidence="1 2">DX253</strain>
    </source>
</reference>
<name>E7QUQ8_HALPU</name>